<evidence type="ECO:0000313" key="10">
    <source>
        <dbReference type="EMBL" id="AXG77903.1"/>
    </source>
</evidence>
<evidence type="ECO:0000256" key="3">
    <source>
        <dbReference type="ARBA" id="ARBA00022475"/>
    </source>
</evidence>
<dbReference type="InterPro" id="IPR035906">
    <property type="entry name" value="MetI-like_sf"/>
</dbReference>
<evidence type="ECO:0000256" key="1">
    <source>
        <dbReference type="ARBA" id="ARBA00004651"/>
    </source>
</evidence>
<keyword evidence="11" id="KW-1185">Reference proteome</keyword>
<dbReference type="PANTHER" id="PTHR32243">
    <property type="entry name" value="MALTOSE TRANSPORT SYSTEM PERMEASE-RELATED"/>
    <property type="match status" value="1"/>
</dbReference>
<dbReference type="GO" id="GO:0055085">
    <property type="term" value="P:transmembrane transport"/>
    <property type="evidence" value="ECO:0007669"/>
    <property type="project" value="InterPro"/>
</dbReference>
<evidence type="ECO:0000313" key="11">
    <source>
        <dbReference type="Proteomes" id="UP000253868"/>
    </source>
</evidence>
<dbReference type="InterPro" id="IPR000515">
    <property type="entry name" value="MetI-like"/>
</dbReference>
<comment type="subcellular location">
    <subcellularLocation>
        <location evidence="1 7">Cell membrane</location>
        <topology evidence="1 7">Multi-pass membrane protein</topology>
    </subcellularLocation>
</comment>
<dbReference type="GO" id="GO:0005886">
    <property type="term" value="C:plasma membrane"/>
    <property type="evidence" value="ECO:0007669"/>
    <property type="project" value="UniProtKB-SubCell"/>
</dbReference>
<evidence type="ECO:0000256" key="5">
    <source>
        <dbReference type="ARBA" id="ARBA00022989"/>
    </source>
</evidence>
<dbReference type="AlphaFoldDB" id="A0A345HMH9"/>
<reference evidence="11" key="1">
    <citation type="submission" date="2018-07" db="EMBL/GenBank/DDBJ databases">
        <authorList>
            <person name="Zhao J."/>
        </authorList>
    </citation>
    <scope>NUCLEOTIDE SEQUENCE [LARGE SCALE GENOMIC DNA]</scope>
    <source>
        <strain evidence="11">GSSD-12</strain>
    </source>
</reference>
<evidence type="ECO:0000256" key="2">
    <source>
        <dbReference type="ARBA" id="ARBA00022448"/>
    </source>
</evidence>
<keyword evidence="3" id="KW-1003">Cell membrane</keyword>
<dbReference type="Gene3D" id="1.10.3720.10">
    <property type="entry name" value="MetI-like"/>
    <property type="match status" value="1"/>
</dbReference>
<sequence>MAATTTPPATASTATKGARSAKGAPSARGSRAGRVRSSKLAVNVVLLLISVLYIVPLLWMLLASVNAHASFRLSLPDPFTLDNFGKVLNVDTTYRPMLNGLILCGGATFLCVVLSILAAYPLSRYRSRLRKPFLYTILFSTGLPITAVMIPVYSMFVQVNLIDSMTGTTLFLAASSLPFGIWLMKNFMDGVPIVLEEAARIDGAGSMQVLWRVVLPLMWPGVTVVTIFTFIGMWGNFFVPFILLLDPAKLPASVSVFNFLSAHDQTQYGQLSAFSIIYSIPVVVLYLLLARKLGGGFALGGALKG</sequence>
<feature type="transmembrane region" description="Helical" evidence="7">
    <location>
        <begin position="40"/>
        <end position="62"/>
    </location>
</feature>
<dbReference type="SUPFAM" id="SSF161098">
    <property type="entry name" value="MetI-like"/>
    <property type="match status" value="1"/>
</dbReference>
<feature type="transmembrane region" description="Helical" evidence="7">
    <location>
        <begin position="271"/>
        <end position="289"/>
    </location>
</feature>
<proteinExistence type="inferred from homology"/>
<keyword evidence="6 7" id="KW-0472">Membrane</keyword>
<evidence type="ECO:0000256" key="6">
    <source>
        <dbReference type="ARBA" id="ARBA00023136"/>
    </source>
</evidence>
<dbReference type="KEGG" id="spad:DVK44_09565"/>
<evidence type="ECO:0000256" key="8">
    <source>
        <dbReference type="SAM" id="MobiDB-lite"/>
    </source>
</evidence>
<comment type="similarity">
    <text evidence="7">Belongs to the binding-protein-dependent transport system permease family.</text>
</comment>
<dbReference type="PROSITE" id="PS50928">
    <property type="entry name" value="ABC_TM1"/>
    <property type="match status" value="1"/>
</dbReference>
<organism evidence="10 11">
    <name type="scientific">Streptomyces paludis</name>
    <dbReference type="NCBI Taxonomy" id="2282738"/>
    <lineage>
        <taxon>Bacteria</taxon>
        <taxon>Bacillati</taxon>
        <taxon>Actinomycetota</taxon>
        <taxon>Actinomycetes</taxon>
        <taxon>Kitasatosporales</taxon>
        <taxon>Streptomycetaceae</taxon>
        <taxon>Streptomyces</taxon>
    </lineage>
</organism>
<gene>
    <name evidence="10" type="ORF">DVK44_09565</name>
</gene>
<dbReference type="Proteomes" id="UP000253868">
    <property type="component" value="Chromosome"/>
</dbReference>
<dbReference type="RefSeq" id="WP_114659268.1">
    <property type="nucleotide sequence ID" value="NZ_CP031194.1"/>
</dbReference>
<evidence type="ECO:0000256" key="7">
    <source>
        <dbReference type="RuleBase" id="RU363032"/>
    </source>
</evidence>
<protein>
    <submittedName>
        <fullName evidence="10">Carbohydrate ABC transporter permease</fullName>
    </submittedName>
</protein>
<feature type="domain" description="ABC transmembrane type-1" evidence="9">
    <location>
        <begin position="97"/>
        <end position="289"/>
    </location>
</feature>
<keyword evidence="4 7" id="KW-0812">Transmembrane</keyword>
<evidence type="ECO:0000256" key="4">
    <source>
        <dbReference type="ARBA" id="ARBA00022692"/>
    </source>
</evidence>
<accession>A0A345HMH9</accession>
<keyword evidence="5 7" id="KW-1133">Transmembrane helix</keyword>
<dbReference type="OrthoDB" id="3228189at2"/>
<feature type="transmembrane region" description="Helical" evidence="7">
    <location>
        <begin position="209"/>
        <end position="231"/>
    </location>
</feature>
<dbReference type="EMBL" id="CP031194">
    <property type="protein sequence ID" value="AXG77903.1"/>
    <property type="molecule type" value="Genomic_DNA"/>
</dbReference>
<evidence type="ECO:0000259" key="9">
    <source>
        <dbReference type="PROSITE" id="PS50928"/>
    </source>
</evidence>
<feature type="transmembrane region" description="Helical" evidence="7">
    <location>
        <begin position="168"/>
        <end position="188"/>
    </location>
</feature>
<dbReference type="Pfam" id="PF00528">
    <property type="entry name" value="BPD_transp_1"/>
    <property type="match status" value="1"/>
</dbReference>
<feature type="transmembrane region" description="Helical" evidence="7">
    <location>
        <begin position="97"/>
        <end position="120"/>
    </location>
</feature>
<dbReference type="CDD" id="cd06261">
    <property type="entry name" value="TM_PBP2"/>
    <property type="match status" value="1"/>
</dbReference>
<name>A0A345HMH9_9ACTN</name>
<keyword evidence="2 7" id="KW-0813">Transport</keyword>
<dbReference type="PANTHER" id="PTHR32243:SF18">
    <property type="entry name" value="INNER MEMBRANE ABC TRANSPORTER PERMEASE PROTEIN YCJP"/>
    <property type="match status" value="1"/>
</dbReference>
<feature type="region of interest" description="Disordered" evidence="8">
    <location>
        <begin position="1"/>
        <end position="30"/>
    </location>
</feature>
<feature type="transmembrane region" description="Helical" evidence="7">
    <location>
        <begin position="132"/>
        <end position="156"/>
    </location>
</feature>
<dbReference type="InterPro" id="IPR050901">
    <property type="entry name" value="BP-dep_ABC_trans_perm"/>
</dbReference>